<dbReference type="Pfam" id="PF03083">
    <property type="entry name" value="MtN3_slv"/>
    <property type="match status" value="2"/>
</dbReference>
<dbReference type="FunFam" id="1.20.1280.290:FF:000004">
    <property type="entry name" value="Sugar transporter SWEET"/>
    <property type="match status" value="1"/>
</dbReference>
<comment type="similarity">
    <text evidence="3">Belongs to the SWEET sugar transporter family.</text>
</comment>
<keyword evidence="9" id="KW-0677">Repeat</keyword>
<evidence type="ECO:0000256" key="13">
    <source>
        <dbReference type="ARBA" id="ARBA00031430"/>
    </source>
</evidence>
<evidence type="ECO:0000256" key="6">
    <source>
        <dbReference type="ARBA" id="ARBA00022475"/>
    </source>
</evidence>
<gene>
    <name evidence="15" type="ORF">GSOID_T00017872001</name>
    <name evidence="16" type="ORF">GSOID_T00023045001</name>
</gene>
<feature type="transmembrane region" description="Helical" evidence="14">
    <location>
        <begin position="42"/>
        <end position="61"/>
    </location>
</feature>
<dbReference type="Gene3D" id="1.20.1280.290">
    <property type="match status" value="2"/>
</dbReference>
<feature type="transmembrane region" description="Helical" evidence="14">
    <location>
        <begin position="67"/>
        <end position="88"/>
    </location>
</feature>
<dbReference type="AlphaFoldDB" id="E4X3M9"/>
<dbReference type="GO" id="GO:0051119">
    <property type="term" value="F:sugar transmembrane transporter activity"/>
    <property type="evidence" value="ECO:0007669"/>
    <property type="project" value="InterPro"/>
</dbReference>
<dbReference type="PANTHER" id="PTHR10791:SF30">
    <property type="entry name" value="SUGAR TRANSPORTER SWEET1"/>
    <property type="match status" value="1"/>
</dbReference>
<evidence type="ECO:0000256" key="10">
    <source>
        <dbReference type="ARBA" id="ARBA00022989"/>
    </source>
</evidence>
<keyword evidence="8 14" id="KW-0812">Transmembrane</keyword>
<keyword evidence="12 14" id="KW-0472">Membrane</keyword>
<evidence type="ECO:0000313" key="15">
    <source>
        <dbReference type="EMBL" id="CBY18233.1"/>
    </source>
</evidence>
<evidence type="ECO:0000256" key="8">
    <source>
        <dbReference type="ARBA" id="ARBA00022692"/>
    </source>
</evidence>
<sequence length="219" mass="24197">MDSSVGFLSNVATLVTVFMFLCPFNECRTALQTKTVSPSFNILPYVTTAMTSTLWFTYGMMTDQPPLIRVNSIGIVLEIAYSAVFFTVARTNKNAKILVGALAFTFSVLALTYIVEPPELAVQLLGLLCCSVNIICFASPLTAVKEVIRTKSTEALPPLVLQLAMFLTPLLWYFYAYLIDDSFVAVPNGLGALLGVVQLYLRYKYTQRKSRNDFIPLGA</sequence>
<protein>
    <recommendedName>
        <fullName evidence="4">Sugar transporter SWEET1</fullName>
    </recommendedName>
    <alternativeName>
        <fullName evidence="13">Solute carrier family 50 member 1</fullName>
    </alternativeName>
</protein>
<comment type="subcellular location">
    <subcellularLocation>
        <location evidence="1">Cell membrane</location>
        <topology evidence="1">Multi-pass membrane protein</topology>
    </subcellularLocation>
    <subcellularLocation>
        <location evidence="2">Golgi apparatus membrane</location>
        <topology evidence="2">Multi-pass membrane protein</topology>
    </subcellularLocation>
</comment>
<dbReference type="InParanoid" id="E4X3M9"/>
<dbReference type="GO" id="GO:0005886">
    <property type="term" value="C:plasma membrane"/>
    <property type="evidence" value="ECO:0007669"/>
    <property type="project" value="UniProtKB-SubCell"/>
</dbReference>
<evidence type="ECO:0000256" key="12">
    <source>
        <dbReference type="ARBA" id="ARBA00023136"/>
    </source>
</evidence>
<dbReference type="EMBL" id="FN653023">
    <property type="protein sequence ID" value="CBY18233.1"/>
    <property type="molecule type" value="Genomic_DNA"/>
</dbReference>
<evidence type="ECO:0000256" key="2">
    <source>
        <dbReference type="ARBA" id="ARBA00004653"/>
    </source>
</evidence>
<evidence type="ECO:0000256" key="7">
    <source>
        <dbReference type="ARBA" id="ARBA00022597"/>
    </source>
</evidence>
<feature type="transmembrane region" description="Helical" evidence="14">
    <location>
        <begin position="6"/>
        <end position="22"/>
    </location>
</feature>
<evidence type="ECO:0000256" key="1">
    <source>
        <dbReference type="ARBA" id="ARBA00004651"/>
    </source>
</evidence>
<organism evidence="15">
    <name type="scientific">Oikopleura dioica</name>
    <name type="common">Tunicate</name>
    <dbReference type="NCBI Taxonomy" id="34765"/>
    <lineage>
        <taxon>Eukaryota</taxon>
        <taxon>Metazoa</taxon>
        <taxon>Chordata</taxon>
        <taxon>Tunicata</taxon>
        <taxon>Appendicularia</taxon>
        <taxon>Copelata</taxon>
        <taxon>Oikopleuridae</taxon>
        <taxon>Oikopleura</taxon>
    </lineage>
</organism>
<evidence type="ECO:0000256" key="11">
    <source>
        <dbReference type="ARBA" id="ARBA00023034"/>
    </source>
</evidence>
<keyword evidence="10 14" id="KW-1133">Transmembrane helix</keyword>
<dbReference type="InterPro" id="IPR047664">
    <property type="entry name" value="SWEET"/>
</dbReference>
<evidence type="ECO:0000256" key="9">
    <source>
        <dbReference type="ARBA" id="ARBA00022737"/>
    </source>
</evidence>
<evidence type="ECO:0000256" key="4">
    <source>
        <dbReference type="ARBA" id="ARBA00021741"/>
    </source>
</evidence>
<dbReference type="Proteomes" id="UP000011014">
    <property type="component" value="Unassembled WGS sequence"/>
</dbReference>
<evidence type="ECO:0000256" key="14">
    <source>
        <dbReference type="SAM" id="Phobius"/>
    </source>
</evidence>
<evidence type="ECO:0000256" key="3">
    <source>
        <dbReference type="ARBA" id="ARBA00007809"/>
    </source>
</evidence>
<reference evidence="15" key="1">
    <citation type="journal article" date="2010" name="Science">
        <title>Plasticity of animal genome architecture unmasked by rapid evolution of a pelagic tunicate.</title>
        <authorList>
            <person name="Denoeud F."/>
            <person name="Henriet S."/>
            <person name="Mungpakdee S."/>
            <person name="Aury J.M."/>
            <person name="Da Silva C."/>
            <person name="Brinkmann H."/>
            <person name="Mikhaleva J."/>
            <person name="Olsen L.C."/>
            <person name="Jubin C."/>
            <person name="Canestro C."/>
            <person name="Bouquet J.M."/>
            <person name="Danks G."/>
            <person name="Poulain J."/>
            <person name="Campsteijn C."/>
            <person name="Adamski M."/>
            <person name="Cross I."/>
            <person name="Yadetie F."/>
            <person name="Muffato M."/>
            <person name="Louis A."/>
            <person name="Butcher S."/>
            <person name="Tsagkogeorga G."/>
            <person name="Konrad A."/>
            <person name="Singh S."/>
            <person name="Jensen M.F."/>
            <person name="Cong E.H."/>
            <person name="Eikeseth-Otteraa H."/>
            <person name="Noel B."/>
            <person name="Anthouard V."/>
            <person name="Porcel B.M."/>
            <person name="Kachouri-Lafond R."/>
            <person name="Nishino A."/>
            <person name="Ugolini M."/>
            <person name="Chourrout P."/>
            <person name="Nishida H."/>
            <person name="Aasland R."/>
            <person name="Huzurbazar S."/>
            <person name="Westhof E."/>
            <person name="Delsuc F."/>
            <person name="Lehrach H."/>
            <person name="Reinhardt R."/>
            <person name="Weissenbach J."/>
            <person name="Roy S.W."/>
            <person name="Artiguenave F."/>
            <person name="Postlethwait J.H."/>
            <person name="Manak J.R."/>
            <person name="Thompson E.M."/>
            <person name="Jaillon O."/>
            <person name="Du Pasquier L."/>
            <person name="Boudinot P."/>
            <person name="Liberles D.A."/>
            <person name="Volff J.N."/>
            <person name="Philippe H."/>
            <person name="Lenhard B."/>
            <person name="Roest Crollius H."/>
            <person name="Wincker P."/>
            <person name="Chourrout D."/>
        </authorList>
    </citation>
    <scope>NUCLEOTIDE SEQUENCE [LARGE SCALE GENOMIC DNA]</scope>
</reference>
<dbReference type="OrthoDB" id="409725at2759"/>
<keyword evidence="6" id="KW-1003">Cell membrane</keyword>
<feature type="transmembrane region" description="Helical" evidence="14">
    <location>
        <begin position="182"/>
        <end position="201"/>
    </location>
</feature>
<proteinExistence type="inferred from homology"/>
<dbReference type="PANTHER" id="PTHR10791">
    <property type="entry name" value="RAG1-ACTIVATING PROTEIN 1"/>
    <property type="match status" value="1"/>
</dbReference>
<evidence type="ECO:0000256" key="5">
    <source>
        <dbReference type="ARBA" id="ARBA00022448"/>
    </source>
</evidence>
<keyword evidence="5" id="KW-0813">Transport</keyword>
<accession>E4X3M9</accession>
<dbReference type="FunCoup" id="E4X3M9">
    <property type="interactions" value="3"/>
</dbReference>
<dbReference type="Proteomes" id="UP000001307">
    <property type="component" value="Unassembled WGS sequence"/>
</dbReference>
<dbReference type="EMBL" id="FN656218">
    <property type="protein sequence ID" value="CBY41000.1"/>
    <property type="molecule type" value="Genomic_DNA"/>
</dbReference>
<feature type="transmembrane region" description="Helical" evidence="14">
    <location>
        <begin position="121"/>
        <end position="144"/>
    </location>
</feature>
<keyword evidence="7" id="KW-0762">Sugar transport</keyword>
<evidence type="ECO:0000313" key="16">
    <source>
        <dbReference type="EMBL" id="CBY41000.1"/>
    </source>
</evidence>
<keyword evidence="17" id="KW-1185">Reference proteome</keyword>
<feature type="transmembrane region" description="Helical" evidence="14">
    <location>
        <begin position="156"/>
        <end position="176"/>
    </location>
</feature>
<dbReference type="InterPro" id="IPR004316">
    <property type="entry name" value="SWEET_rpt"/>
</dbReference>
<feature type="transmembrane region" description="Helical" evidence="14">
    <location>
        <begin position="95"/>
        <end position="115"/>
    </location>
</feature>
<dbReference type="GO" id="GO:0000139">
    <property type="term" value="C:Golgi membrane"/>
    <property type="evidence" value="ECO:0007669"/>
    <property type="project" value="UniProtKB-SubCell"/>
</dbReference>
<evidence type="ECO:0000313" key="17">
    <source>
        <dbReference type="Proteomes" id="UP000001307"/>
    </source>
</evidence>
<name>E4X3M9_OIKDI</name>
<keyword evidence="11" id="KW-0333">Golgi apparatus</keyword>